<name>A0AAE0X8Z1_9PEZI</name>
<sequence length="426" mass="48702">MYRTLTIDRFTLLTEAWMITNLPGTFTGFRHQQSQPVVIMNPETDMELGTYNYIPEPETGTECQCNRPALQRRHSCAGQIPSAPTPVPLAPLPLNRSFLDLPPEIRLRIYELVLRRSPVSTIYTGSNRCVDCTMRFRLTSTAMKLFPAILLTCRQILFEGRRTLYENETWKIEVTDDYGMGSGHDWAEGHPTVLDRQELRITGSRYFMTDRHLITRDRVRDLRRFHVTLNFYFLEQDAYLMAPADAAQCVDQARQAVREVCDALSTVPGIKYLGLRLLMDFPDYRLGDDDSESEDSNSDLGEPAFADEEEWEEEDAGRAIHNRLMNIVQTYFGGLLRGVNEVEIAPAYEDLYLPDGFAESLTKQMMGAEPVNPLIERYAALERLVQGVAACETSLESVREALEMGLDATEFEDRMEATLQIWDEHI</sequence>
<dbReference type="PANTHER" id="PTHR42085:SF2">
    <property type="entry name" value="F-BOX DOMAIN-CONTAINING PROTEIN"/>
    <property type="match status" value="1"/>
</dbReference>
<comment type="caution">
    <text evidence="2">The sequence shown here is derived from an EMBL/GenBank/DDBJ whole genome shotgun (WGS) entry which is preliminary data.</text>
</comment>
<dbReference type="InterPro" id="IPR038883">
    <property type="entry name" value="AN11006-like"/>
</dbReference>
<evidence type="ECO:0000313" key="2">
    <source>
        <dbReference type="EMBL" id="KAK3687854.1"/>
    </source>
</evidence>
<evidence type="ECO:0000313" key="3">
    <source>
        <dbReference type="Proteomes" id="UP001270362"/>
    </source>
</evidence>
<keyword evidence="3" id="KW-1185">Reference proteome</keyword>
<reference evidence="2" key="2">
    <citation type="submission" date="2023-06" db="EMBL/GenBank/DDBJ databases">
        <authorList>
            <consortium name="Lawrence Berkeley National Laboratory"/>
            <person name="Haridas S."/>
            <person name="Hensen N."/>
            <person name="Bonometti L."/>
            <person name="Westerberg I."/>
            <person name="Brannstrom I.O."/>
            <person name="Guillou S."/>
            <person name="Cros-Aarteil S."/>
            <person name="Calhoun S."/>
            <person name="Kuo A."/>
            <person name="Mondo S."/>
            <person name="Pangilinan J."/>
            <person name="Riley R."/>
            <person name="Labutti K."/>
            <person name="Andreopoulos B."/>
            <person name="Lipzen A."/>
            <person name="Chen C."/>
            <person name="Yanf M."/>
            <person name="Daum C."/>
            <person name="Ng V."/>
            <person name="Clum A."/>
            <person name="Steindorff A."/>
            <person name="Ohm R."/>
            <person name="Martin F."/>
            <person name="Silar P."/>
            <person name="Natvig D."/>
            <person name="Lalanne C."/>
            <person name="Gautier V."/>
            <person name="Ament-Velasquez S.L."/>
            <person name="Kruys A."/>
            <person name="Hutchinson M.I."/>
            <person name="Powell A.J."/>
            <person name="Barry K."/>
            <person name="Miller A.N."/>
            <person name="Grigoriev I.V."/>
            <person name="Debuchy R."/>
            <person name="Gladieux P."/>
            <person name="Thoren M.H."/>
            <person name="Johannesson H."/>
        </authorList>
    </citation>
    <scope>NUCLEOTIDE SEQUENCE</scope>
    <source>
        <strain evidence="2">CBS 314.62</strain>
    </source>
</reference>
<protein>
    <recommendedName>
        <fullName evidence="4">F-box domain-containing protein</fullName>
    </recommendedName>
</protein>
<proteinExistence type="predicted"/>
<reference evidence="2" key="1">
    <citation type="journal article" date="2023" name="Mol. Phylogenet. Evol.">
        <title>Genome-scale phylogeny and comparative genomics of the fungal order Sordariales.</title>
        <authorList>
            <person name="Hensen N."/>
            <person name="Bonometti L."/>
            <person name="Westerberg I."/>
            <person name="Brannstrom I.O."/>
            <person name="Guillou S."/>
            <person name="Cros-Aarteil S."/>
            <person name="Calhoun S."/>
            <person name="Haridas S."/>
            <person name="Kuo A."/>
            <person name="Mondo S."/>
            <person name="Pangilinan J."/>
            <person name="Riley R."/>
            <person name="LaButti K."/>
            <person name="Andreopoulos B."/>
            <person name="Lipzen A."/>
            <person name="Chen C."/>
            <person name="Yan M."/>
            <person name="Daum C."/>
            <person name="Ng V."/>
            <person name="Clum A."/>
            <person name="Steindorff A."/>
            <person name="Ohm R.A."/>
            <person name="Martin F."/>
            <person name="Silar P."/>
            <person name="Natvig D.O."/>
            <person name="Lalanne C."/>
            <person name="Gautier V."/>
            <person name="Ament-Velasquez S.L."/>
            <person name="Kruys A."/>
            <person name="Hutchinson M.I."/>
            <person name="Powell A.J."/>
            <person name="Barry K."/>
            <person name="Miller A.N."/>
            <person name="Grigoriev I.V."/>
            <person name="Debuchy R."/>
            <person name="Gladieux P."/>
            <person name="Hiltunen Thoren M."/>
            <person name="Johannesson H."/>
        </authorList>
    </citation>
    <scope>NUCLEOTIDE SEQUENCE</scope>
    <source>
        <strain evidence="2">CBS 314.62</strain>
    </source>
</reference>
<evidence type="ECO:0000256" key="1">
    <source>
        <dbReference type="SAM" id="MobiDB-lite"/>
    </source>
</evidence>
<evidence type="ECO:0008006" key="4">
    <source>
        <dbReference type="Google" id="ProtNLM"/>
    </source>
</evidence>
<dbReference type="AlphaFoldDB" id="A0AAE0X8Z1"/>
<dbReference type="Proteomes" id="UP001270362">
    <property type="component" value="Unassembled WGS sequence"/>
</dbReference>
<accession>A0AAE0X8Z1</accession>
<dbReference type="EMBL" id="JAULSO010000002">
    <property type="protein sequence ID" value="KAK3687854.1"/>
    <property type="molecule type" value="Genomic_DNA"/>
</dbReference>
<organism evidence="2 3">
    <name type="scientific">Podospora appendiculata</name>
    <dbReference type="NCBI Taxonomy" id="314037"/>
    <lineage>
        <taxon>Eukaryota</taxon>
        <taxon>Fungi</taxon>
        <taxon>Dikarya</taxon>
        <taxon>Ascomycota</taxon>
        <taxon>Pezizomycotina</taxon>
        <taxon>Sordariomycetes</taxon>
        <taxon>Sordariomycetidae</taxon>
        <taxon>Sordariales</taxon>
        <taxon>Podosporaceae</taxon>
        <taxon>Podospora</taxon>
    </lineage>
</organism>
<dbReference type="PANTHER" id="PTHR42085">
    <property type="entry name" value="F-BOX DOMAIN-CONTAINING PROTEIN"/>
    <property type="match status" value="1"/>
</dbReference>
<gene>
    <name evidence="2" type="ORF">B0T22DRAFT_510837</name>
</gene>
<feature type="region of interest" description="Disordered" evidence="1">
    <location>
        <begin position="288"/>
        <end position="312"/>
    </location>
</feature>